<keyword evidence="19" id="KW-1185">Reference proteome</keyword>
<keyword evidence="5 12" id="KW-0677">Repeat</keyword>
<dbReference type="Gene3D" id="1.10.1780.10">
    <property type="entry name" value="Clp, N-terminal domain"/>
    <property type="match status" value="1"/>
</dbReference>
<evidence type="ECO:0000256" key="9">
    <source>
        <dbReference type="ARBA" id="ARBA00023054"/>
    </source>
</evidence>
<evidence type="ECO:0000256" key="1">
    <source>
        <dbReference type="ARBA" id="ARBA00004496"/>
    </source>
</evidence>
<dbReference type="SMART" id="SM01086">
    <property type="entry name" value="ClpB_D2-small"/>
    <property type="match status" value="1"/>
</dbReference>
<evidence type="ECO:0000256" key="2">
    <source>
        <dbReference type="ARBA" id="ARBA00008675"/>
    </source>
</evidence>
<dbReference type="InterPro" id="IPR017730">
    <property type="entry name" value="Chaperonin_ClpB"/>
</dbReference>
<protein>
    <recommendedName>
        <fullName evidence="3 14">Chaperone protein ClpB</fullName>
    </recommendedName>
</protein>
<dbReference type="GO" id="GO:0005829">
    <property type="term" value="C:cytosol"/>
    <property type="evidence" value="ECO:0007669"/>
    <property type="project" value="UniProtKB-ARBA"/>
</dbReference>
<dbReference type="InterPro" id="IPR001270">
    <property type="entry name" value="ClpA/B"/>
</dbReference>
<keyword evidence="4 14" id="KW-0963">Cytoplasm</keyword>
<dbReference type="FunFam" id="1.10.1780.10:FF:000003">
    <property type="entry name" value="ATP-dependent chaperone ClpB"/>
    <property type="match status" value="1"/>
</dbReference>
<dbReference type="AlphaFoldDB" id="A0A6G6IRX4"/>
<keyword evidence="7 13" id="KW-0067">ATP-binding</keyword>
<evidence type="ECO:0000313" key="17">
    <source>
        <dbReference type="EMBL" id="QIE85703.1"/>
    </source>
</evidence>
<evidence type="ECO:0000313" key="16">
    <source>
        <dbReference type="EMBL" id="MBG6287154.1"/>
    </source>
</evidence>
<evidence type="ECO:0000256" key="13">
    <source>
        <dbReference type="RuleBase" id="RU004432"/>
    </source>
</evidence>
<dbReference type="InterPro" id="IPR018368">
    <property type="entry name" value="ClpA/B_CS1"/>
</dbReference>
<dbReference type="Gene3D" id="1.10.8.60">
    <property type="match status" value="1"/>
</dbReference>
<dbReference type="Gene3D" id="3.40.50.300">
    <property type="entry name" value="P-loop containing nucleotide triphosphate hydrolases"/>
    <property type="match status" value="3"/>
</dbReference>
<dbReference type="NCBIfam" id="NF008118">
    <property type="entry name" value="PRK10865.1"/>
    <property type="match status" value="1"/>
</dbReference>
<dbReference type="SMART" id="SM00382">
    <property type="entry name" value="AAA"/>
    <property type="match status" value="2"/>
</dbReference>
<reference evidence="16 19" key="2">
    <citation type="submission" date="2020-11" db="EMBL/GenBank/DDBJ databases">
        <title>Enhanced detection system for hospital associated transmission using whole genome sequencing surveillance.</title>
        <authorList>
            <person name="Harrison L.H."/>
            <person name="Van Tyne D."/>
            <person name="Marsh J.W."/>
            <person name="Griffith M.P."/>
            <person name="Snyder D.J."/>
            <person name="Cooper V.S."/>
            <person name="Mustapha M."/>
        </authorList>
    </citation>
    <scope>NUCLEOTIDE SEQUENCE [LARGE SCALE GENOMIC DNA]</scope>
    <source>
        <strain evidence="16 19">PSA00705</strain>
    </source>
</reference>
<evidence type="ECO:0000256" key="7">
    <source>
        <dbReference type="ARBA" id="ARBA00022840"/>
    </source>
</evidence>
<dbReference type="SUPFAM" id="SSF52540">
    <property type="entry name" value="P-loop containing nucleoside triphosphate hydrolases"/>
    <property type="match status" value="2"/>
</dbReference>
<evidence type="ECO:0000256" key="8">
    <source>
        <dbReference type="ARBA" id="ARBA00023016"/>
    </source>
</evidence>
<dbReference type="Pfam" id="PF02861">
    <property type="entry name" value="Clp_N"/>
    <property type="match status" value="1"/>
</dbReference>
<dbReference type="PROSITE" id="PS00870">
    <property type="entry name" value="CLPAB_1"/>
    <property type="match status" value="1"/>
</dbReference>
<dbReference type="FunFam" id="1.10.8.60:FF:000017">
    <property type="entry name" value="ATP-dependent chaperone ClpB"/>
    <property type="match status" value="1"/>
</dbReference>
<evidence type="ECO:0000256" key="6">
    <source>
        <dbReference type="ARBA" id="ARBA00022741"/>
    </source>
</evidence>
<feature type="coiled-coil region" evidence="14">
    <location>
        <begin position="412"/>
        <end position="492"/>
    </location>
</feature>
<evidence type="ECO:0000259" key="15">
    <source>
        <dbReference type="PROSITE" id="PS51903"/>
    </source>
</evidence>
<evidence type="ECO:0000256" key="4">
    <source>
        <dbReference type="ARBA" id="ARBA00022490"/>
    </source>
</evidence>
<dbReference type="GO" id="GO:0016887">
    <property type="term" value="F:ATP hydrolysis activity"/>
    <property type="evidence" value="ECO:0007669"/>
    <property type="project" value="InterPro"/>
</dbReference>
<dbReference type="InterPro" id="IPR050130">
    <property type="entry name" value="ClpA_ClpB"/>
</dbReference>
<dbReference type="KEGG" id="pnt:G5B91_05245"/>
<evidence type="ECO:0000256" key="14">
    <source>
        <dbReference type="RuleBase" id="RU362034"/>
    </source>
</evidence>
<comment type="subunit">
    <text evidence="14">Homohexamer; The oligomerization is ATP-dependent.</text>
</comment>
<gene>
    <name evidence="14 17" type="primary">clpB</name>
    <name evidence="17" type="ORF">G5B91_05245</name>
    <name evidence="16" type="ORF">I5I61_06805</name>
</gene>
<dbReference type="PROSITE" id="PS00871">
    <property type="entry name" value="CLPAB_2"/>
    <property type="match status" value="1"/>
</dbReference>
<evidence type="ECO:0000256" key="5">
    <source>
        <dbReference type="ARBA" id="ARBA00022737"/>
    </source>
</evidence>
<dbReference type="GO" id="GO:0042802">
    <property type="term" value="F:identical protein binding"/>
    <property type="evidence" value="ECO:0007669"/>
    <property type="project" value="UniProtKB-ARBA"/>
</dbReference>
<keyword evidence="10 13" id="KW-0143">Chaperone</keyword>
<dbReference type="PRINTS" id="PR00300">
    <property type="entry name" value="CLPPROTEASEA"/>
</dbReference>
<dbReference type="PANTHER" id="PTHR11638:SF18">
    <property type="entry name" value="HEAT SHOCK PROTEIN 104"/>
    <property type="match status" value="1"/>
</dbReference>
<dbReference type="GO" id="GO:0042026">
    <property type="term" value="P:protein refolding"/>
    <property type="evidence" value="ECO:0007669"/>
    <property type="project" value="UniProtKB-UniRule"/>
</dbReference>
<dbReference type="GeneID" id="300410889"/>
<dbReference type="NCBIfam" id="TIGR03346">
    <property type="entry name" value="chaperone_ClpB"/>
    <property type="match status" value="1"/>
</dbReference>
<evidence type="ECO:0000313" key="19">
    <source>
        <dbReference type="Proteomes" id="UP000608450"/>
    </source>
</evidence>
<evidence type="ECO:0000256" key="11">
    <source>
        <dbReference type="ARBA" id="ARBA00026057"/>
    </source>
</evidence>
<dbReference type="InterPro" id="IPR003959">
    <property type="entry name" value="ATPase_AAA_core"/>
</dbReference>
<dbReference type="CDD" id="cd19499">
    <property type="entry name" value="RecA-like_ClpB_Hsp104-like"/>
    <property type="match status" value="1"/>
</dbReference>
<dbReference type="PANTHER" id="PTHR11638">
    <property type="entry name" value="ATP-DEPENDENT CLP PROTEASE"/>
    <property type="match status" value="1"/>
</dbReference>
<dbReference type="EMBL" id="JADTFC010000010">
    <property type="protein sequence ID" value="MBG6287154.1"/>
    <property type="molecule type" value="Genomic_DNA"/>
</dbReference>
<dbReference type="InterPro" id="IPR019489">
    <property type="entry name" value="Clp_ATPase_C"/>
</dbReference>
<proteinExistence type="inferred from homology"/>
<feature type="domain" description="Clp R" evidence="15">
    <location>
        <begin position="3"/>
        <end position="146"/>
    </location>
</feature>
<dbReference type="InterPro" id="IPR004176">
    <property type="entry name" value="Clp_R_N"/>
</dbReference>
<name>A0A6G6IRX4_PSENT</name>
<dbReference type="Pfam" id="PF10431">
    <property type="entry name" value="ClpB_D2-small"/>
    <property type="match status" value="1"/>
</dbReference>
<dbReference type="Proteomes" id="UP000501063">
    <property type="component" value="Chromosome"/>
</dbReference>
<keyword evidence="6 13" id="KW-0547">Nucleotide-binding</keyword>
<dbReference type="Pfam" id="PF17871">
    <property type="entry name" value="AAA_lid_9"/>
    <property type="match status" value="1"/>
</dbReference>
<comment type="similarity">
    <text evidence="2 13">Belongs to the ClpA/ClpB family.</text>
</comment>
<reference evidence="17 18" key="1">
    <citation type="submission" date="2020-02" db="EMBL/GenBank/DDBJ databases">
        <title>Integrative conjugative elements (ICEs) and plasmids drive adaptation of Pseudomonas nitroreducens strain HBP1 to wastewater environment.</title>
        <authorList>
            <person name="Sentchilo V."/>
            <person name="Carraro N."/>
            <person name="Bertelli C."/>
            <person name="van der Meer J.R."/>
        </authorList>
    </citation>
    <scope>NUCLEOTIDE SEQUENCE [LARGE SCALE GENOMIC DNA]</scope>
    <source>
        <strain evidence="17 18">HBP1</strain>
    </source>
</reference>
<dbReference type="GO" id="GO:0034605">
    <property type="term" value="P:cellular response to heat"/>
    <property type="evidence" value="ECO:0007669"/>
    <property type="project" value="TreeGrafter"/>
</dbReference>
<dbReference type="InterPro" id="IPR028299">
    <property type="entry name" value="ClpA/B_CS2"/>
</dbReference>
<evidence type="ECO:0000313" key="18">
    <source>
        <dbReference type="Proteomes" id="UP000501063"/>
    </source>
</evidence>
<keyword evidence="8 14" id="KW-0346">Stress response</keyword>
<dbReference type="PROSITE" id="PS51903">
    <property type="entry name" value="CLP_R"/>
    <property type="match status" value="1"/>
</dbReference>
<dbReference type="Proteomes" id="UP000608450">
    <property type="component" value="Unassembled WGS sequence"/>
</dbReference>
<accession>A0A6G6IRX4</accession>
<dbReference type="InterPro" id="IPR027417">
    <property type="entry name" value="P-loop_NTPase"/>
</dbReference>
<dbReference type="FunFam" id="3.40.50.300:FF:000025">
    <property type="entry name" value="ATP-dependent Clp protease subunit"/>
    <property type="match status" value="1"/>
</dbReference>
<dbReference type="InterPro" id="IPR036628">
    <property type="entry name" value="Clp_N_dom_sf"/>
</dbReference>
<dbReference type="RefSeq" id="WP_024763101.1">
    <property type="nucleotide sequence ID" value="NZ_CP049140.1"/>
</dbReference>
<evidence type="ECO:0000256" key="12">
    <source>
        <dbReference type="PROSITE-ProRule" id="PRU01251"/>
    </source>
</evidence>
<organism evidence="17 18">
    <name type="scientific">Pseudomonas nitroreducens</name>
    <dbReference type="NCBI Taxonomy" id="46680"/>
    <lineage>
        <taxon>Bacteria</taxon>
        <taxon>Pseudomonadati</taxon>
        <taxon>Pseudomonadota</taxon>
        <taxon>Gammaproteobacteria</taxon>
        <taxon>Pseudomonadales</taxon>
        <taxon>Pseudomonadaceae</taxon>
        <taxon>Pseudomonas</taxon>
    </lineage>
</organism>
<keyword evidence="9 14" id="KW-0175">Coiled coil</keyword>
<dbReference type="FunFam" id="3.40.50.300:FF:000010">
    <property type="entry name" value="Chaperone clpB 1, putative"/>
    <property type="match status" value="1"/>
</dbReference>
<comment type="subunit">
    <text evidence="11">Homohexamer. The oligomerization is ATP-dependent.</text>
</comment>
<dbReference type="SUPFAM" id="SSF81923">
    <property type="entry name" value="Double Clp-N motif"/>
    <property type="match status" value="1"/>
</dbReference>
<comment type="subcellular location">
    <subcellularLocation>
        <location evidence="1 14">Cytoplasm</location>
    </subcellularLocation>
</comment>
<evidence type="ECO:0000256" key="3">
    <source>
        <dbReference type="ARBA" id="ARBA00017574"/>
    </source>
</evidence>
<dbReference type="InterPro" id="IPR041546">
    <property type="entry name" value="ClpA/ClpB_AAA_lid"/>
</dbReference>
<evidence type="ECO:0000256" key="10">
    <source>
        <dbReference type="ARBA" id="ARBA00023186"/>
    </source>
</evidence>
<dbReference type="CDD" id="cd00009">
    <property type="entry name" value="AAA"/>
    <property type="match status" value="1"/>
</dbReference>
<dbReference type="EMBL" id="CP049140">
    <property type="protein sequence ID" value="QIE85703.1"/>
    <property type="molecule type" value="Genomic_DNA"/>
</dbReference>
<dbReference type="GO" id="GO:0005524">
    <property type="term" value="F:ATP binding"/>
    <property type="evidence" value="ECO:0007669"/>
    <property type="project" value="UniProtKB-UniRule"/>
</dbReference>
<sequence>MRIDRLTSKLQLALSDAQSLAVGHDHPAIEPVHLLSALIEQQGGSIKPLLMQVGFDIPALRASLNKEMDTLPKIQNPTGDVNLSQDLARLLNQADRLAQQKGDQFISSELVLLAAMDDSTKLGKLLTSQGVSKKALENAVVNLRGGEAVNDPNAEDSRQALDKYTVDMTKRAEDGKLDPVIGRDDEIRRTIQVLQRRTKNNPVLIGEPGVGKTAIVEGLAQRIVNGEVPDGLKDKRLLALDMGALIAGAKFRGEFEERLKAVLNELSKQEGRIILFIDELHTMVGAGKAEGAMDAGNMLKPALARGELHCVGATTLDEYRQYIEKDAALERRFQKVLVDEPSEEDTIAILRGLKERYEVHHGVTITDGAIIAAAKLSHRYITDRQLPDKAIDLIDEAASRIRMEIDSKPEELDRLDRRLIQLKIEREALKKEDDEATKKRLAKLEEDIAKLEREYADLEEIWKSEKAEVQGSAQIQQKIEQAKQEMETARRKGDLETMARIQYQTIPDLERSLQMVDQHGQTEKQLLRNKVTDEEIAEVVAKWTGIPVSKMLEGEREKLLRMEDELHKRVIGQHEAVVAVSNAVRRSRAGLADPNRPSGSFLFLGPTGVGKTELCKALAEFLFDTEEALVRIDMSEFMEKHSVARLIGAPPGYVGYEEGGYLTEAVRRKPYSVVLLDEVEKAHPDVFNVLLQVLEDGRLTDSHGRTVDFRNTVVVMTSNLGSAQIQELVGDREAQHAAVMDAVNAHFRPEFINRIDEVVVFEPLARDQIAGIARIQMGRLRKRLAERELSLELSDEAMDKLIAVGFDPVYGARPLKRAIQRWIENPLAQLILAGRFNPGAKIHAKVENDEIVFS</sequence>
<dbReference type="Pfam" id="PF00004">
    <property type="entry name" value="AAA"/>
    <property type="match status" value="1"/>
</dbReference>
<comment type="function">
    <text evidence="14">Part of a stress-induced multi-chaperone system, it is involved in the recovery of the cell from heat-induced damage, in cooperation with DnaK, DnaJ and GrpE.</text>
</comment>
<dbReference type="FunFam" id="3.40.50.300:FF:000120">
    <property type="entry name" value="ATP-dependent chaperone ClpB"/>
    <property type="match status" value="1"/>
</dbReference>
<dbReference type="Pfam" id="PF07724">
    <property type="entry name" value="AAA_2"/>
    <property type="match status" value="1"/>
</dbReference>
<dbReference type="InterPro" id="IPR003593">
    <property type="entry name" value="AAA+_ATPase"/>
</dbReference>